<keyword evidence="3 6" id="KW-0812">Transmembrane</keyword>
<comment type="subcellular location">
    <subcellularLocation>
        <location evidence="1">Cell membrane</location>
        <topology evidence="1">Multi-pass membrane protein</topology>
    </subcellularLocation>
</comment>
<feature type="transmembrane region" description="Helical" evidence="6">
    <location>
        <begin position="256"/>
        <end position="276"/>
    </location>
</feature>
<feature type="transmembrane region" description="Helical" evidence="6">
    <location>
        <begin position="21"/>
        <end position="40"/>
    </location>
</feature>
<keyword evidence="4 6" id="KW-1133">Transmembrane helix</keyword>
<accession>A0A318E0P8</accession>
<organism evidence="9 10">
    <name type="scientific">Sinimarinibacterium flocculans</name>
    <dbReference type="NCBI Taxonomy" id="985250"/>
    <lineage>
        <taxon>Bacteria</taxon>
        <taxon>Pseudomonadati</taxon>
        <taxon>Pseudomonadota</taxon>
        <taxon>Gammaproteobacteria</taxon>
        <taxon>Nevskiales</taxon>
        <taxon>Nevskiaceae</taxon>
        <taxon>Sinimarinibacterium</taxon>
    </lineage>
</organism>
<feature type="transmembrane region" description="Helical" evidence="6">
    <location>
        <begin position="230"/>
        <end position="249"/>
    </location>
</feature>
<evidence type="ECO:0000313" key="9">
    <source>
        <dbReference type="EMBL" id="PXV63958.1"/>
    </source>
</evidence>
<feature type="transmembrane region" description="Helical" evidence="6">
    <location>
        <begin position="325"/>
        <end position="352"/>
    </location>
</feature>
<dbReference type="SUPFAM" id="SSF82866">
    <property type="entry name" value="Multidrug efflux transporter AcrB transmembrane domain"/>
    <property type="match status" value="2"/>
</dbReference>
<dbReference type="EMBL" id="QICN01000014">
    <property type="protein sequence ID" value="PXV63958.1"/>
    <property type="molecule type" value="Genomic_DNA"/>
</dbReference>
<evidence type="ECO:0000256" key="6">
    <source>
        <dbReference type="SAM" id="Phobius"/>
    </source>
</evidence>
<keyword evidence="2" id="KW-1003">Cell membrane</keyword>
<evidence type="ECO:0000256" key="4">
    <source>
        <dbReference type="ARBA" id="ARBA00022989"/>
    </source>
</evidence>
<dbReference type="SMART" id="SM00100">
    <property type="entry name" value="cNMP"/>
    <property type="match status" value="1"/>
</dbReference>
<proteinExistence type="predicted"/>
<dbReference type="Pfam" id="PF00027">
    <property type="entry name" value="cNMP_binding"/>
    <property type="match status" value="1"/>
</dbReference>
<dbReference type="InterPro" id="IPR000731">
    <property type="entry name" value="SSD"/>
</dbReference>
<dbReference type="Proteomes" id="UP000248330">
    <property type="component" value="Unassembled WGS sequence"/>
</dbReference>
<dbReference type="InterPro" id="IPR004869">
    <property type="entry name" value="MMPL_dom"/>
</dbReference>
<feature type="transmembrane region" description="Helical" evidence="6">
    <location>
        <begin position="358"/>
        <end position="384"/>
    </location>
</feature>
<evidence type="ECO:0000259" key="8">
    <source>
        <dbReference type="PROSITE" id="PS50156"/>
    </source>
</evidence>
<dbReference type="CDD" id="cd00038">
    <property type="entry name" value="CAP_ED"/>
    <property type="match status" value="1"/>
</dbReference>
<evidence type="ECO:0000259" key="7">
    <source>
        <dbReference type="PROSITE" id="PS50042"/>
    </source>
</evidence>
<dbReference type="PROSITE" id="PS50042">
    <property type="entry name" value="CNMP_BINDING_3"/>
    <property type="match status" value="1"/>
</dbReference>
<dbReference type="OrthoDB" id="9803781at2"/>
<feature type="domain" description="SSD" evidence="8">
    <location>
        <begin position="256"/>
        <end position="383"/>
    </location>
</feature>
<evidence type="ECO:0000256" key="1">
    <source>
        <dbReference type="ARBA" id="ARBA00004651"/>
    </source>
</evidence>
<protein>
    <submittedName>
        <fullName evidence="9">Putative RND superfamily exporter protein</fullName>
    </submittedName>
</protein>
<dbReference type="Pfam" id="PF03176">
    <property type="entry name" value="MMPL"/>
    <property type="match status" value="2"/>
</dbReference>
<dbReference type="InterPro" id="IPR000595">
    <property type="entry name" value="cNMP-bd_dom"/>
</dbReference>
<keyword evidence="10" id="KW-1185">Reference proteome</keyword>
<dbReference type="GO" id="GO:0005886">
    <property type="term" value="C:plasma membrane"/>
    <property type="evidence" value="ECO:0007669"/>
    <property type="project" value="UniProtKB-SubCell"/>
</dbReference>
<dbReference type="PROSITE" id="PS50156">
    <property type="entry name" value="SSD"/>
    <property type="match status" value="1"/>
</dbReference>
<evidence type="ECO:0000256" key="5">
    <source>
        <dbReference type="ARBA" id="ARBA00023136"/>
    </source>
</evidence>
<feature type="transmembrane region" description="Helical" evidence="6">
    <location>
        <begin position="737"/>
        <end position="757"/>
    </location>
</feature>
<dbReference type="PANTHER" id="PTHR33406">
    <property type="entry name" value="MEMBRANE PROTEIN MJ1562-RELATED"/>
    <property type="match status" value="1"/>
</dbReference>
<feature type="transmembrane region" description="Helical" evidence="6">
    <location>
        <begin position="617"/>
        <end position="638"/>
    </location>
</feature>
<feature type="transmembrane region" description="Helical" evidence="6">
    <location>
        <begin position="282"/>
        <end position="304"/>
    </location>
</feature>
<keyword evidence="5 6" id="KW-0472">Membrane</keyword>
<dbReference type="Gene3D" id="2.60.120.10">
    <property type="entry name" value="Jelly Rolls"/>
    <property type="match status" value="1"/>
</dbReference>
<feature type="transmembrane region" description="Helical" evidence="6">
    <location>
        <begin position="459"/>
        <end position="478"/>
    </location>
</feature>
<dbReference type="InterPro" id="IPR018490">
    <property type="entry name" value="cNMP-bd_dom_sf"/>
</dbReference>
<dbReference type="InterPro" id="IPR014710">
    <property type="entry name" value="RmlC-like_jellyroll"/>
</dbReference>
<feature type="transmembrane region" description="Helical" evidence="6">
    <location>
        <begin position="418"/>
        <end position="439"/>
    </location>
</feature>
<comment type="caution">
    <text evidence="9">The sequence shown here is derived from an EMBL/GenBank/DDBJ whole genome shotgun (WGS) entry which is preliminary data.</text>
</comment>
<reference evidence="9 10" key="1">
    <citation type="submission" date="2018-04" db="EMBL/GenBank/DDBJ databases">
        <title>Genomic Encyclopedia of Type Strains, Phase IV (KMG-IV): sequencing the most valuable type-strain genomes for metagenomic binning, comparative biology and taxonomic classification.</title>
        <authorList>
            <person name="Goeker M."/>
        </authorList>
    </citation>
    <scope>NUCLEOTIDE SEQUENCE [LARGE SCALE GENOMIC DNA]</scope>
    <source>
        <strain evidence="9 10">DSM 104150</strain>
    </source>
</reference>
<dbReference type="PANTHER" id="PTHR33406:SF12">
    <property type="entry name" value="BLR2997 PROTEIN"/>
    <property type="match status" value="1"/>
</dbReference>
<evidence type="ECO:0000313" key="10">
    <source>
        <dbReference type="Proteomes" id="UP000248330"/>
    </source>
</evidence>
<dbReference type="AlphaFoldDB" id="A0A318E0P8"/>
<name>A0A318E0P8_9GAMM</name>
<feature type="transmembrane region" description="Helical" evidence="6">
    <location>
        <begin position="704"/>
        <end position="731"/>
    </location>
</feature>
<dbReference type="Gene3D" id="1.20.1640.10">
    <property type="entry name" value="Multidrug efflux transporter AcrB transmembrane domain"/>
    <property type="match status" value="2"/>
</dbReference>
<gene>
    <name evidence="9" type="ORF">C8D93_11422</name>
</gene>
<dbReference type="RefSeq" id="WP_110266789.1">
    <property type="nucleotide sequence ID" value="NZ_CAKZQT010000026.1"/>
</dbReference>
<feature type="domain" description="Cyclic nucleotide-binding" evidence="7">
    <location>
        <begin position="827"/>
        <end position="915"/>
    </location>
</feature>
<sequence length="928" mass="98749">MAAPALARPRSRLIEQVATRPWLALAAMALASVLAVLALFDLQDGGLRLRVDPSLDTLVVPGIEAERTRAEVQRRFGAREQVVVVVRADDVFAPPVLDRIHALSQRLFALPGVARVQSLTRVAIPLVGDGQLEAASIGAESGADPQRLARLRDAALDNPLLRDQLVAADARATAIVVELAPGSDAERAAQGLPAAIVREADAIAGPGLSVHVTGAPVLRAATGDAVLSQLSWVVPAIVSVVMLFLAGAFRNLRGVLVPLATICLALLFTLAGFVAIGRPLNLVTSLVPPLVVTMSLAYCAHVLSEFEALLRSHPADTRSERTRRLLGQMAPPVALTAVATAIGVAALGISALPAVREFALLSVLGVLAAAALALLFVPAVLAYVPQGAPAARARDGEPDWFERLAARIGAFDIRRRRAILAVAALALTGSVIAASQVRIGDQFVGVFEPDARVRIDYEAANAALGGVTPLTILIDGFGPGVLTHPEHMQALARLQAWLRTQPEIGAVSGAVDHLQLLARTLGGDPEGRIPDERDRIEQLLFFGDSAALRQVLNLERSATLIHARVGVDRTEEVAALLDRLRVQLAALPEPLQAQLTGDAVLVTESVRIVTADQLQSIALALALIYACLALQFASWRVGLLATLPTLLQTAIYFGALGLGGVTLNATTSLVECLVLGLAIDDTIHYLARFNSAARQRVSESKGAVAALGAVMRPVTLTKAILGLGFIVLITGDLHNQVVFGWLAAGTLFVAWLVDLFVTPAFMSGVRIVTLWDSLRVDLGEDVQRTIPLLSGLKPREARIFALMANLQTVPAGTRLITEGESCGDGTRGDPAGDIYVVVDGRLEIFIERQGRKNVLMVQGRGAVIGEVGYFGQKRLANVDTLTETRLLRFDDADQERICRQYPRIAARVFLNLNRLQAERRATQSHLVG</sequence>
<evidence type="ECO:0000256" key="2">
    <source>
        <dbReference type="ARBA" id="ARBA00022475"/>
    </source>
</evidence>
<evidence type="ECO:0000256" key="3">
    <source>
        <dbReference type="ARBA" id="ARBA00022692"/>
    </source>
</evidence>
<dbReference type="InterPro" id="IPR050545">
    <property type="entry name" value="Mycobact_MmpL"/>
</dbReference>
<dbReference type="SUPFAM" id="SSF51206">
    <property type="entry name" value="cAMP-binding domain-like"/>
    <property type="match status" value="1"/>
</dbReference>